<feature type="transmembrane region" description="Helical" evidence="1">
    <location>
        <begin position="12"/>
        <end position="30"/>
    </location>
</feature>
<sequence>MTCQLSLRSRSRIISAVFGWCSAGCSWLVLHSQSSSRAAERRDQDSRGVLALQFGVLLPQGSGMFSSSAGIARPIRSTYLQASFGQSETIGKRASTILSLVSERMIHSGFCN</sequence>
<gene>
    <name evidence="2" type="ORF">PVAP13_1NG181800</name>
</gene>
<evidence type="ECO:0000313" key="3">
    <source>
        <dbReference type="Proteomes" id="UP000823388"/>
    </source>
</evidence>
<dbReference type="EMBL" id="CM029038">
    <property type="protein sequence ID" value="KAG2649979.1"/>
    <property type="molecule type" value="Genomic_DNA"/>
</dbReference>
<evidence type="ECO:0000256" key="1">
    <source>
        <dbReference type="SAM" id="Phobius"/>
    </source>
</evidence>
<proteinExistence type="predicted"/>
<reference evidence="2" key="1">
    <citation type="submission" date="2020-05" db="EMBL/GenBank/DDBJ databases">
        <title>WGS assembly of Panicum virgatum.</title>
        <authorList>
            <person name="Lovell J.T."/>
            <person name="Jenkins J."/>
            <person name="Shu S."/>
            <person name="Juenger T.E."/>
            <person name="Schmutz J."/>
        </authorList>
    </citation>
    <scope>NUCLEOTIDE SEQUENCE</scope>
    <source>
        <strain evidence="2">AP13</strain>
    </source>
</reference>
<dbReference type="AlphaFoldDB" id="A0A8T0X373"/>
<accession>A0A8T0X373</accession>
<protein>
    <submittedName>
        <fullName evidence="2">Uncharacterized protein</fullName>
    </submittedName>
</protein>
<evidence type="ECO:0000313" key="2">
    <source>
        <dbReference type="EMBL" id="KAG2649979.1"/>
    </source>
</evidence>
<name>A0A8T0X373_PANVG</name>
<keyword evidence="1" id="KW-1133">Transmembrane helix</keyword>
<feature type="transmembrane region" description="Helical" evidence="1">
    <location>
        <begin position="50"/>
        <end position="72"/>
    </location>
</feature>
<comment type="caution">
    <text evidence="2">The sequence shown here is derived from an EMBL/GenBank/DDBJ whole genome shotgun (WGS) entry which is preliminary data.</text>
</comment>
<organism evidence="2 3">
    <name type="scientific">Panicum virgatum</name>
    <name type="common">Blackwell switchgrass</name>
    <dbReference type="NCBI Taxonomy" id="38727"/>
    <lineage>
        <taxon>Eukaryota</taxon>
        <taxon>Viridiplantae</taxon>
        <taxon>Streptophyta</taxon>
        <taxon>Embryophyta</taxon>
        <taxon>Tracheophyta</taxon>
        <taxon>Spermatophyta</taxon>
        <taxon>Magnoliopsida</taxon>
        <taxon>Liliopsida</taxon>
        <taxon>Poales</taxon>
        <taxon>Poaceae</taxon>
        <taxon>PACMAD clade</taxon>
        <taxon>Panicoideae</taxon>
        <taxon>Panicodae</taxon>
        <taxon>Paniceae</taxon>
        <taxon>Panicinae</taxon>
        <taxon>Panicum</taxon>
        <taxon>Panicum sect. Hiantes</taxon>
    </lineage>
</organism>
<dbReference type="Proteomes" id="UP000823388">
    <property type="component" value="Chromosome 1N"/>
</dbReference>
<keyword evidence="1" id="KW-0472">Membrane</keyword>
<keyword evidence="1" id="KW-0812">Transmembrane</keyword>
<keyword evidence="3" id="KW-1185">Reference proteome</keyword>